<gene>
    <name evidence="1" type="ORF">MMINT_16880</name>
</gene>
<organism evidence="1 2">
    <name type="scientific">Methanomassiliicoccus intestinalis (strain Issoire-Mx1)</name>
    <dbReference type="NCBI Taxonomy" id="1295009"/>
    <lineage>
        <taxon>Archaea</taxon>
        <taxon>Methanobacteriati</taxon>
        <taxon>Thermoplasmatota</taxon>
        <taxon>Thermoplasmata</taxon>
        <taxon>Methanomassiliicoccales</taxon>
        <taxon>Methanomassiliicoccaceae</taxon>
        <taxon>Methanomassiliicoccus</taxon>
    </lineage>
</organism>
<dbReference type="KEGG" id="mer:MMINT_16880"/>
<reference evidence="1 2" key="1">
    <citation type="journal article" date="2013" name="Genome Announc.">
        <title>Genome sequence of 'Candidatus Methanomassiliicoccus intestinalis' Issoire-Mx1, a third thermoplasmatales-related methanogenic archaeon from human feces.</title>
        <authorList>
            <person name="Borrel G."/>
            <person name="Harris H.M."/>
            <person name="Parisot N."/>
            <person name="Gaci N."/>
            <person name="Tottey W."/>
            <person name="Mihajlovski A."/>
            <person name="Deane J."/>
            <person name="Gribaldo S."/>
            <person name="Bardot O."/>
            <person name="Peyretaillade E."/>
            <person name="Peyret P."/>
            <person name="O'Toole P.W."/>
            <person name="Brugere J.F."/>
        </authorList>
    </citation>
    <scope>NUCLEOTIDE SEQUENCE [LARGE SCALE GENOMIC DNA]</scope>
    <source>
        <strain evidence="1 2">Issoire-Mx1</strain>
    </source>
</reference>
<evidence type="ECO:0000313" key="2">
    <source>
        <dbReference type="Proteomes" id="UP000014070"/>
    </source>
</evidence>
<dbReference type="RefSeq" id="WP_020449504.1">
    <property type="nucleotide sequence ID" value="NC_021353.1"/>
</dbReference>
<dbReference type="AlphaFoldDB" id="R9T8J2"/>
<dbReference type="InParanoid" id="R9T8J2"/>
<evidence type="ECO:0000313" key="1">
    <source>
        <dbReference type="EMBL" id="AGN26979.1"/>
    </source>
</evidence>
<name>R9T8J2_METII</name>
<protein>
    <submittedName>
        <fullName evidence="1">Uncharacterized protein</fullName>
    </submittedName>
</protein>
<keyword evidence="2" id="KW-1185">Reference proteome</keyword>
<dbReference type="EMBL" id="CP005934">
    <property type="protein sequence ID" value="AGN26979.1"/>
    <property type="molecule type" value="Genomic_DNA"/>
</dbReference>
<dbReference type="HOGENOM" id="CLU_191912_0_0_2"/>
<sequence length="79" mass="9301">MPKKLPKRVAFKVLVPEGLIPEIDELVAEGQYNGRGDLALTLIRKYIDDRRHENVVAHEYELHKYQCAKEKKRKQNEDQ</sequence>
<proteinExistence type="predicted"/>
<dbReference type="Proteomes" id="UP000014070">
    <property type="component" value="Chromosome"/>
</dbReference>
<accession>R9T8J2</accession>
<dbReference type="GeneID" id="41324048"/>